<dbReference type="Pfam" id="PF13639">
    <property type="entry name" value="zf-RING_2"/>
    <property type="match status" value="1"/>
</dbReference>
<dbReference type="GO" id="GO:0061630">
    <property type="term" value="F:ubiquitin protein ligase activity"/>
    <property type="evidence" value="ECO:0007669"/>
    <property type="project" value="TreeGrafter"/>
</dbReference>
<feature type="domain" description="RING-type" evidence="12">
    <location>
        <begin position="352"/>
        <end position="390"/>
    </location>
</feature>
<dbReference type="GO" id="GO:0005829">
    <property type="term" value="C:cytosol"/>
    <property type="evidence" value="ECO:0007669"/>
    <property type="project" value="TreeGrafter"/>
</dbReference>
<dbReference type="GO" id="GO:0006511">
    <property type="term" value="P:ubiquitin-dependent protein catabolic process"/>
    <property type="evidence" value="ECO:0007669"/>
    <property type="project" value="TreeGrafter"/>
</dbReference>
<keyword evidence="8 11" id="KW-1133">Transmembrane helix</keyword>
<dbReference type="SUPFAM" id="SSF57850">
    <property type="entry name" value="RING/U-box"/>
    <property type="match status" value="1"/>
</dbReference>
<feature type="transmembrane region" description="Helical" evidence="11">
    <location>
        <begin position="101"/>
        <end position="119"/>
    </location>
</feature>
<protein>
    <recommendedName>
        <fullName evidence="16">E3 ubiquitin-protein ligase AMFR</fullName>
    </recommendedName>
</protein>
<dbReference type="GO" id="GO:0000151">
    <property type="term" value="C:ubiquitin ligase complex"/>
    <property type="evidence" value="ECO:0007669"/>
    <property type="project" value="TreeGrafter"/>
</dbReference>
<dbReference type="GO" id="GO:0070936">
    <property type="term" value="P:protein K48-linked ubiquitination"/>
    <property type="evidence" value="ECO:0007669"/>
    <property type="project" value="TreeGrafter"/>
</dbReference>
<reference evidence="14" key="1">
    <citation type="submission" date="2021-12" db="EMBL/GenBank/DDBJ databases">
        <authorList>
            <person name="King R."/>
        </authorList>
    </citation>
    <scope>NUCLEOTIDE SEQUENCE</scope>
</reference>
<dbReference type="InterPro" id="IPR001841">
    <property type="entry name" value="Znf_RING"/>
</dbReference>
<evidence type="ECO:0000256" key="4">
    <source>
        <dbReference type="ARBA" id="ARBA00022692"/>
    </source>
</evidence>
<feature type="transmembrane region" description="Helical" evidence="11">
    <location>
        <begin position="232"/>
        <end position="255"/>
    </location>
</feature>
<sequence>MPVALVDRLPLPNLKVYTAGSVLLLSVAVFHAVSVTSDPNWRAHTSLQRQKVMAGEGDADVVKVMQEVRTSSLNMSTNGTRNLTEQFVEVMTFMMQEPLCMWTVINIAYCGLALFGFVVQRLVFGRLRVAEAQRVKDKLWNFVFYKFIFVFGVLNVQYMDEVLLWCTWFTLLGFLHLLAQLCKDRFEYLSSSPNTWWWAHARLLGLLCFIQVACCCLLAGAVLAGLPATRDTFAFMAAECALVVVGALHVAARYVLQAASVDAAEPLAYYTHLCFDSVALGVELAHVVHMVVYSNMLVSMASLVLLMQLRHLLHALQARLRRHRLYTALASHMSRNYPMASKEEVEKNQDNCAICWEPMKEARKLPCSHLFHNSCLCQWVQQDASCPTCRRALDAGAGAGAGAGAQGAAAGAGAGALRLLDDGPPPPPPRHPGQLFHFDACAHVAVWGAPPPDAGRRHMESDRLALLYLSRRSRYVSWLPSFSVEVTRVRMEPLAGSQIDAMVRQVQAMFPQYGAGVLAAELAHTRSAALTIDNILEGRLPPPPPPTPAPTPPGLYTPLQQLLTVHSGRSEWSQGESLLKNKTPTCIVFTRMPNV</sequence>
<dbReference type="SMART" id="SM00184">
    <property type="entry name" value="RING"/>
    <property type="match status" value="1"/>
</dbReference>
<dbReference type="PROSITE" id="PS51140">
    <property type="entry name" value="CUE"/>
    <property type="match status" value="1"/>
</dbReference>
<dbReference type="CDD" id="cd16455">
    <property type="entry name" value="RING-H2_AMFR"/>
    <property type="match status" value="1"/>
</dbReference>
<dbReference type="FunFam" id="3.30.40.10:FF:000259">
    <property type="entry name" value="E3 ubiquitin protein ligase RIN2"/>
    <property type="match status" value="1"/>
</dbReference>
<evidence type="ECO:0000256" key="7">
    <source>
        <dbReference type="ARBA" id="ARBA00022833"/>
    </source>
</evidence>
<dbReference type="EMBL" id="OU893339">
    <property type="protein sequence ID" value="CAG9795445.1"/>
    <property type="molecule type" value="Genomic_DNA"/>
</dbReference>
<evidence type="ECO:0000256" key="11">
    <source>
        <dbReference type="SAM" id="Phobius"/>
    </source>
</evidence>
<comment type="subcellular location">
    <subcellularLocation>
        <location evidence="1">Membrane</location>
        <topology evidence="1">Multi-pass membrane protein</topology>
    </subcellularLocation>
</comment>
<dbReference type="Gene3D" id="1.10.8.10">
    <property type="entry name" value="DNA helicase RuvA subunit, C-terminal domain"/>
    <property type="match status" value="1"/>
</dbReference>
<dbReference type="GO" id="GO:0005783">
    <property type="term" value="C:endoplasmic reticulum"/>
    <property type="evidence" value="ECO:0007669"/>
    <property type="project" value="TreeGrafter"/>
</dbReference>
<evidence type="ECO:0000259" key="12">
    <source>
        <dbReference type="PROSITE" id="PS50089"/>
    </source>
</evidence>
<keyword evidence="3" id="KW-0808">Transferase</keyword>
<evidence type="ECO:0000313" key="14">
    <source>
        <dbReference type="EMBL" id="CAG9795445.1"/>
    </source>
</evidence>
<feature type="transmembrane region" description="Helical" evidence="11">
    <location>
        <begin position="16"/>
        <end position="33"/>
    </location>
</feature>
<keyword evidence="5" id="KW-0479">Metal-binding</keyword>
<evidence type="ECO:0000259" key="13">
    <source>
        <dbReference type="PROSITE" id="PS51140"/>
    </source>
</evidence>
<keyword evidence="7" id="KW-0862">Zinc</keyword>
<dbReference type="GO" id="GO:0043130">
    <property type="term" value="F:ubiquitin binding"/>
    <property type="evidence" value="ECO:0007669"/>
    <property type="project" value="InterPro"/>
</dbReference>
<evidence type="ECO:0008006" key="16">
    <source>
        <dbReference type="Google" id="ProtNLM"/>
    </source>
</evidence>
<feature type="transmembrane region" description="Helical" evidence="11">
    <location>
        <begin position="162"/>
        <end position="182"/>
    </location>
</feature>
<dbReference type="InterPro" id="IPR057992">
    <property type="entry name" value="TPR_SYVN1_N"/>
</dbReference>
<accession>A0A9N9RF36</accession>
<dbReference type="InterPro" id="IPR013083">
    <property type="entry name" value="Znf_RING/FYVE/PHD"/>
</dbReference>
<evidence type="ECO:0000313" key="15">
    <source>
        <dbReference type="Proteomes" id="UP001153714"/>
    </source>
</evidence>
<keyword evidence="6 10" id="KW-0863">Zinc-finger</keyword>
<evidence type="ECO:0000256" key="6">
    <source>
        <dbReference type="ARBA" id="ARBA00022771"/>
    </source>
</evidence>
<dbReference type="OrthoDB" id="3824970at2759"/>
<dbReference type="SMART" id="SM00546">
    <property type="entry name" value="CUE"/>
    <property type="match status" value="1"/>
</dbReference>
<keyword evidence="4 11" id="KW-0812">Transmembrane</keyword>
<dbReference type="Pfam" id="PF02845">
    <property type="entry name" value="CUE"/>
    <property type="match status" value="1"/>
</dbReference>
<organism evidence="14 15">
    <name type="scientific">Diatraea saccharalis</name>
    <name type="common">sugarcane borer</name>
    <dbReference type="NCBI Taxonomy" id="40085"/>
    <lineage>
        <taxon>Eukaryota</taxon>
        <taxon>Metazoa</taxon>
        <taxon>Ecdysozoa</taxon>
        <taxon>Arthropoda</taxon>
        <taxon>Hexapoda</taxon>
        <taxon>Insecta</taxon>
        <taxon>Pterygota</taxon>
        <taxon>Neoptera</taxon>
        <taxon>Endopterygota</taxon>
        <taxon>Lepidoptera</taxon>
        <taxon>Glossata</taxon>
        <taxon>Ditrysia</taxon>
        <taxon>Pyraloidea</taxon>
        <taxon>Crambidae</taxon>
        <taxon>Crambinae</taxon>
        <taxon>Diatraea</taxon>
    </lineage>
</organism>
<evidence type="ECO:0000256" key="9">
    <source>
        <dbReference type="ARBA" id="ARBA00023136"/>
    </source>
</evidence>
<dbReference type="PROSITE" id="PS50089">
    <property type="entry name" value="ZF_RING_2"/>
    <property type="match status" value="1"/>
</dbReference>
<keyword evidence="15" id="KW-1185">Reference proteome</keyword>
<comment type="pathway">
    <text evidence="2">Protein modification; protein ubiquitination.</text>
</comment>
<dbReference type="GO" id="GO:0016020">
    <property type="term" value="C:membrane"/>
    <property type="evidence" value="ECO:0007669"/>
    <property type="project" value="UniProtKB-SubCell"/>
</dbReference>
<feature type="transmembrane region" description="Helical" evidence="11">
    <location>
        <begin position="139"/>
        <end position="156"/>
    </location>
</feature>
<evidence type="ECO:0000256" key="2">
    <source>
        <dbReference type="ARBA" id="ARBA00004906"/>
    </source>
</evidence>
<dbReference type="Proteomes" id="UP001153714">
    <property type="component" value="Chromosome 8"/>
</dbReference>
<evidence type="ECO:0000256" key="3">
    <source>
        <dbReference type="ARBA" id="ARBA00022679"/>
    </source>
</evidence>
<evidence type="ECO:0000256" key="8">
    <source>
        <dbReference type="ARBA" id="ARBA00022989"/>
    </source>
</evidence>
<evidence type="ECO:0000256" key="10">
    <source>
        <dbReference type="PROSITE-ProRule" id="PRU00175"/>
    </source>
</evidence>
<feature type="domain" description="CUE" evidence="13">
    <location>
        <begin position="498"/>
        <end position="540"/>
    </location>
</feature>
<evidence type="ECO:0000256" key="1">
    <source>
        <dbReference type="ARBA" id="ARBA00004141"/>
    </source>
</evidence>
<dbReference type="AlphaFoldDB" id="A0A9N9RF36"/>
<reference evidence="14" key="2">
    <citation type="submission" date="2022-10" db="EMBL/GenBank/DDBJ databases">
        <authorList>
            <consortium name="ENA_rothamsted_submissions"/>
            <consortium name="culmorum"/>
            <person name="King R."/>
        </authorList>
    </citation>
    <scope>NUCLEOTIDE SEQUENCE</scope>
</reference>
<name>A0A9N9RF36_9NEOP</name>
<dbReference type="InterPro" id="IPR003892">
    <property type="entry name" value="CUE"/>
</dbReference>
<proteinExistence type="predicted"/>
<dbReference type="PANTHER" id="PTHR15067:SF5">
    <property type="entry name" value="E3 UBIQUITIN-PROTEIN LIGASE AMFR"/>
    <property type="match status" value="1"/>
</dbReference>
<dbReference type="PANTHER" id="PTHR15067">
    <property type="entry name" value="E3 UBIQUITIN-PROTEIN LIGASE RNF8"/>
    <property type="match status" value="1"/>
</dbReference>
<feature type="transmembrane region" description="Helical" evidence="11">
    <location>
        <begin position="203"/>
        <end position="226"/>
    </location>
</feature>
<dbReference type="Gene3D" id="3.30.40.10">
    <property type="entry name" value="Zinc/RING finger domain, C3HC4 (zinc finger)"/>
    <property type="match status" value="1"/>
</dbReference>
<keyword evidence="9 11" id="KW-0472">Membrane</keyword>
<dbReference type="GO" id="GO:0030968">
    <property type="term" value="P:endoplasmic reticulum unfolded protein response"/>
    <property type="evidence" value="ECO:0007669"/>
    <property type="project" value="TreeGrafter"/>
</dbReference>
<gene>
    <name evidence="14" type="ORF">DIATSA_LOCUS12710</name>
</gene>
<evidence type="ECO:0000256" key="5">
    <source>
        <dbReference type="ARBA" id="ARBA00022723"/>
    </source>
</evidence>
<dbReference type="Pfam" id="PF25563">
    <property type="entry name" value="TPR_SYVN1_N"/>
    <property type="match status" value="1"/>
</dbReference>
<dbReference type="GO" id="GO:0008270">
    <property type="term" value="F:zinc ion binding"/>
    <property type="evidence" value="ECO:0007669"/>
    <property type="project" value="UniProtKB-KW"/>
</dbReference>